<protein>
    <submittedName>
        <fullName evidence="1">Uncharacterized protein</fullName>
    </submittedName>
</protein>
<evidence type="ECO:0000313" key="1">
    <source>
        <dbReference type="EMBL" id="JAD92600.1"/>
    </source>
</evidence>
<reference evidence="1" key="1">
    <citation type="submission" date="2014-09" db="EMBL/GenBank/DDBJ databases">
        <authorList>
            <person name="Magalhaes I.L.F."/>
            <person name="Oliveira U."/>
            <person name="Santos F.R."/>
            <person name="Vidigal T.H.D.A."/>
            <person name="Brescovit A.D."/>
            <person name="Santos A.J."/>
        </authorList>
    </citation>
    <scope>NUCLEOTIDE SEQUENCE</scope>
    <source>
        <tissue evidence="1">Shoot tissue taken approximately 20 cm above the soil surface</tissue>
    </source>
</reference>
<name>A0A0A9E425_ARUDO</name>
<accession>A0A0A9E425</accession>
<reference evidence="1" key="2">
    <citation type="journal article" date="2015" name="Data Brief">
        <title>Shoot transcriptome of the giant reed, Arundo donax.</title>
        <authorList>
            <person name="Barrero R.A."/>
            <person name="Guerrero F.D."/>
            <person name="Moolhuijzen P."/>
            <person name="Goolsby J.A."/>
            <person name="Tidwell J."/>
            <person name="Bellgard S.E."/>
            <person name="Bellgard M.I."/>
        </authorList>
    </citation>
    <scope>NUCLEOTIDE SEQUENCE</scope>
    <source>
        <tissue evidence="1">Shoot tissue taken approximately 20 cm above the soil surface</tissue>
    </source>
</reference>
<proteinExistence type="predicted"/>
<dbReference type="AlphaFoldDB" id="A0A0A9E425"/>
<organism evidence="1">
    <name type="scientific">Arundo donax</name>
    <name type="common">Giant reed</name>
    <name type="synonym">Donax arundinaceus</name>
    <dbReference type="NCBI Taxonomy" id="35708"/>
    <lineage>
        <taxon>Eukaryota</taxon>
        <taxon>Viridiplantae</taxon>
        <taxon>Streptophyta</taxon>
        <taxon>Embryophyta</taxon>
        <taxon>Tracheophyta</taxon>
        <taxon>Spermatophyta</taxon>
        <taxon>Magnoliopsida</taxon>
        <taxon>Liliopsida</taxon>
        <taxon>Poales</taxon>
        <taxon>Poaceae</taxon>
        <taxon>PACMAD clade</taxon>
        <taxon>Arundinoideae</taxon>
        <taxon>Arundineae</taxon>
        <taxon>Arundo</taxon>
    </lineage>
</organism>
<dbReference type="EMBL" id="GBRH01205295">
    <property type="protein sequence ID" value="JAD92600.1"/>
    <property type="molecule type" value="Transcribed_RNA"/>
</dbReference>
<sequence>MCDEIIIYHFQFFLSHLTYCISDYLNRLDVSDGKDVCLDEHCCR</sequence>